<comment type="caution">
    <text evidence="17">The sequence shown here is derived from an EMBL/GenBank/DDBJ whole genome shotgun (WGS) entry which is preliminary data.</text>
</comment>
<dbReference type="InterPro" id="IPR000629">
    <property type="entry name" value="RNA-helicase_DEAD-box_CS"/>
</dbReference>
<feature type="domain" description="Helicase C-terminal" evidence="15">
    <location>
        <begin position="263"/>
        <end position="406"/>
    </location>
</feature>
<evidence type="ECO:0000256" key="13">
    <source>
        <dbReference type="SAM" id="MobiDB-lite"/>
    </source>
</evidence>
<dbReference type="SMART" id="SM00487">
    <property type="entry name" value="DEXDc"/>
    <property type="match status" value="1"/>
</dbReference>
<organism evidence="17 18">
    <name type="scientific">Heterodera schachtii</name>
    <name type="common">Sugarbeet cyst nematode worm</name>
    <name type="synonym">Tylenchus schachtii</name>
    <dbReference type="NCBI Taxonomy" id="97005"/>
    <lineage>
        <taxon>Eukaryota</taxon>
        <taxon>Metazoa</taxon>
        <taxon>Ecdysozoa</taxon>
        <taxon>Nematoda</taxon>
        <taxon>Chromadorea</taxon>
        <taxon>Rhabditida</taxon>
        <taxon>Tylenchina</taxon>
        <taxon>Tylenchomorpha</taxon>
        <taxon>Tylenchoidea</taxon>
        <taxon>Heteroderidae</taxon>
        <taxon>Heteroderinae</taxon>
        <taxon>Heterodera</taxon>
    </lineage>
</organism>
<evidence type="ECO:0000256" key="8">
    <source>
        <dbReference type="ARBA" id="ARBA00022884"/>
    </source>
</evidence>
<keyword evidence="12" id="KW-0175">Coiled coil</keyword>
<dbReference type="GO" id="GO:0005524">
    <property type="term" value="F:ATP binding"/>
    <property type="evidence" value="ECO:0007669"/>
    <property type="project" value="UniProtKB-KW"/>
</dbReference>
<feature type="region of interest" description="Disordered" evidence="13">
    <location>
        <begin position="628"/>
        <end position="652"/>
    </location>
</feature>
<feature type="short sequence motif" description="Q motif" evidence="11">
    <location>
        <begin position="31"/>
        <end position="59"/>
    </location>
</feature>
<proteinExistence type="inferred from homology"/>
<keyword evidence="8" id="KW-0694">RNA-binding</keyword>
<keyword evidence="6" id="KW-0347">Helicase</keyword>
<dbReference type="InterPro" id="IPR033517">
    <property type="entry name" value="DDX54/DBP10_DEAD-box_helicase"/>
</dbReference>
<dbReference type="SUPFAM" id="SSF52540">
    <property type="entry name" value="P-loop containing nucleoside triphosphate hydrolases"/>
    <property type="match status" value="2"/>
</dbReference>
<dbReference type="GO" id="GO:0016787">
    <property type="term" value="F:hydrolase activity"/>
    <property type="evidence" value="ECO:0007669"/>
    <property type="project" value="UniProtKB-KW"/>
</dbReference>
<evidence type="ECO:0000313" key="18">
    <source>
        <dbReference type="Proteomes" id="UP001620645"/>
    </source>
</evidence>
<keyword evidence="5" id="KW-0378">Hydrolase</keyword>
<comment type="catalytic activity">
    <reaction evidence="10">
        <text>ATP + H2O = ADP + phosphate + H(+)</text>
        <dbReference type="Rhea" id="RHEA:13065"/>
        <dbReference type="ChEBI" id="CHEBI:15377"/>
        <dbReference type="ChEBI" id="CHEBI:15378"/>
        <dbReference type="ChEBI" id="CHEBI:30616"/>
        <dbReference type="ChEBI" id="CHEBI:43474"/>
        <dbReference type="ChEBI" id="CHEBI:456216"/>
        <dbReference type="EC" id="3.6.4.13"/>
    </reaction>
</comment>
<dbReference type="PROSITE" id="PS51195">
    <property type="entry name" value="Q_MOTIF"/>
    <property type="match status" value="1"/>
</dbReference>
<dbReference type="PROSITE" id="PS51194">
    <property type="entry name" value="HELICASE_CTER"/>
    <property type="match status" value="1"/>
</dbReference>
<reference evidence="17 18" key="1">
    <citation type="submission" date="2024-10" db="EMBL/GenBank/DDBJ databases">
        <authorList>
            <person name="Kim D."/>
        </authorList>
    </citation>
    <scope>NUCLEOTIDE SEQUENCE [LARGE SCALE GENOMIC DNA]</scope>
    <source>
        <strain evidence="17">Taebaek</strain>
    </source>
</reference>
<evidence type="ECO:0000256" key="3">
    <source>
        <dbReference type="ARBA" id="ARBA00012552"/>
    </source>
</evidence>
<dbReference type="GO" id="GO:0003723">
    <property type="term" value="F:RNA binding"/>
    <property type="evidence" value="ECO:0007669"/>
    <property type="project" value="UniProtKB-KW"/>
</dbReference>
<dbReference type="EMBL" id="JBICCN010000054">
    <property type="protein sequence ID" value="KAL3097523.1"/>
    <property type="molecule type" value="Genomic_DNA"/>
</dbReference>
<dbReference type="PROSITE" id="PS51192">
    <property type="entry name" value="HELICASE_ATP_BIND_1"/>
    <property type="match status" value="1"/>
</dbReference>
<evidence type="ECO:0000256" key="11">
    <source>
        <dbReference type="PROSITE-ProRule" id="PRU00552"/>
    </source>
</evidence>
<dbReference type="EC" id="3.6.4.13" evidence="3"/>
<keyword evidence="4" id="KW-0547">Nucleotide-binding</keyword>
<dbReference type="InterPro" id="IPR001650">
    <property type="entry name" value="Helicase_C-like"/>
</dbReference>
<evidence type="ECO:0000256" key="2">
    <source>
        <dbReference type="ARBA" id="ARBA00010379"/>
    </source>
</evidence>
<dbReference type="Pfam" id="PF08147">
    <property type="entry name" value="DBP10CT"/>
    <property type="match status" value="1"/>
</dbReference>
<evidence type="ECO:0000256" key="10">
    <source>
        <dbReference type="ARBA" id="ARBA00047984"/>
    </source>
</evidence>
<feature type="compositionally biased region" description="Basic and acidic residues" evidence="13">
    <location>
        <begin position="789"/>
        <end position="799"/>
    </location>
</feature>
<dbReference type="CDD" id="cd17959">
    <property type="entry name" value="DEADc_DDX54"/>
    <property type="match status" value="1"/>
</dbReference>
<dbReference type="PANTHER" id="PTHR47959:SF8">
    <property type="entry name" value="RNA HELICASE"/>
    <property type="match status" value="1"/>
</dbReference>
<dbReference type="PANTHER" id="PTHR47959">
    <property type="entry name" value="ATP-DEPENDENT RNA HELICASE RHLE-RELATED"/>
    <property type="match status" value="1"/>
</dbReference>
<dbReference type="Proteomes" id="UP001620645">
    <property type="component" value="Unassembled WGS sequence"/>
</dbReference>
<dbReference type="InterPro" id="IPR027417">
    <property type="entry name" value="P-loop_NTPase"/>
</dbReference>
<evidence type="ECO:0000256" key="5">
    <source>
        <dbReference type="ARBA" id="ARBA00022801"/>
    </source>
</evidence>
<evidence type="ECO:0000256" key="6">
    <source>
        <dbReference type="ARBA" id="ARBA00022806"/>
    </source>
</evidence>
<sequence length="839" mass="94874">MDTEHAEVDFEDEGDYEQLNANQNRKQKKAGGWQSMGLDHSVFKGILRKGYRQPTPIQRKAIPLVCDGRDLVAMSRTGSGKTAAFVVPLLQRLKQRDARGIRALLFSPTRELALQTFKIVKELGRFTGLYCACLIGGDSMDEQFNALHQHPDILIATPGRLLHLVVEMNLKLQTVQFVVFDEADRLFELGFADQLKEILKRIPDSRQTLLFSATLPKMLVDFAKAGLSDPELVRLDVESKLSDKLSMAFALCRQVEKLPVLLNLCRVLCKQKKKTIVFCATMKHVEHVVAVFQEANLDPAYLFSQLDPVARKQNIARFRNDECFLLIVTDIAARGVDIPLLDFAVNFHFPPKPKLFVHRVGRVARAGKTGTSVSFVSPDEMPYLVDLFLFLGRPLQFVPSDKIGGDIFTSWNKNTDSVLIGAFPDTMAHLETEFLRSIEQNSIEIMDLQRKAENAMAKYQRTRQQPSAESVRRVKAEFRHISPGPHPFFGDPVLFPDLALEQRTVDPTAISGQTVLAQLKKWRPNQAIFELRNTLGGAGTMKSKECQTLTSKGLNRTQQRKAEERAEHFVDYVPTDANTESGLALRGNEADGVGDAFANAAREATVEMGADDEKGMYMDSKRKMWDRKRKKFVSAEKGQPKVKKMRTEEGTLLPVSYNSGRYEKWKKNQRLDSQRHQSEEQEETEERQKGKGAGNRRRMKGGGGQRFDKRGANVARDRRFMSNKKTASDGKATTSNGGGKNELRNIDQIVKARRKKSAIQSYQSHRREENTKRRERATNQWGKKGNNGRRNDRQSERRGKGTAAGRGGKKGRRRCAASDWFVRLVVVPSPPRLSHQFMR</sequence>
<evidence type="ECO:0000256" key="4">
    <source>
        <dbReference type="ARBA" id="ARBA00022741"/>
    </source>
</evidence>
<dbReference type="Pfam" id="PF00270">
    <property type="entry name" value="DEAD"/>
    <property type="match status" value="1"/>
</dbReference>
<keyword evidence="9" id="KW-0539">Nucleus</keyword>
<feature type="domain" description="DEAD-box RNA helicase Q" evidence="16">
    <location>
        <begin position="31"/>
        <end position="59"/>
    </location>
</feature>
<dbReference type="FunFam" id="3.40.50.300:FF:000865">
    <property type="entry name" value="ATP-dependent RNA helicase DDX54"/>
    <property type="match status" value="1"/>
</dbReference>
<dbReference type="InterPro" id="IPR011545">
    <property type="entry name" value="DEAD/DEAH_box_helicase_dom"/>
</dbReference>
<feature type="compositionally biased region" description="Basic and acidic residues" evidence="13">
    <location>
        <begin position="706"/>
        <end position="720"/>
    </location>
</feature>
<accession>A0ABD2K490</accession>
<keyword evidence="7" id="KW-0067">ATP-binding</keyword>
<dbReference type="InterPro" id="IPR014001">
    <property type="entry name" value="Helicase_ATP-bd"/>
</dbReference>
<dbReference type="InterPro" id="IPR014014">
    <property type="entry name" value="RNA_helicase_DEAD_Q_motif"/>
</dbReference>
<dbReference type="InterPro" id="IPR050079">
    <property type="entry name" value="DEAD_box_RNA_helicase"/>
</dbReference>
<dbReference type="InterPro" id="IPR012541">
    <property type="entry name" value="DBP10_C"/>
</dbReference>
<dbReference type="SMART" id="SM01123">
    <property type="entry name" value="DBP10CT"/>
    <property type="match status" value="1"/>
</dbReference>
<keyword evidence="18" id="KW-1185">Reference proteome</keyword>
<dbReference type="GO" id="GO:0003724">
    <property type="term" value="F:RNA helicase activity"/>
    <property type="evidence" value="ECO:0007669"/>
    <property type="project" value="UniProtKB-EC"/>
</dbReference>
<evidence type="ECO:0000259" key="14">
    <source>
        <dbReference type="PROSITE" id="PS51192"/>
    </source>
</evidence>
<feature type="region of interest" description="Disordered" evidence="13">
    <location>
        <begin position="667"/>
        <end position="814"/>
    </location>
</feature>
<dbReference type="Gene3D" id="3.40.50.300">
    <property type="entry name" value="P-loop containing nucleotide triphosphate hydrolases"/>
    <property type="match status" value="2"/>
</dbReference>
<evidence type="ECO:0000256" key="1">
    <source>
        <dbReference type="ARBA" id="ARBA00004604"/>
    </source>
</evidence>
<feature type="compositionally biased region" description="Basic and acidic residues" evidence="13">
    <location>
        <begin position="667"/>
        <end position="679"/>
    </location>
</feature>
<evidence type="ECO:0000313" key="17">
    <source>
        <dbReference type="EMBL" id="KAL3097523.1"/>
    </source>
</evidence>
<gene>
    <name evidence="17" type="ORF">niasHS_003971</name>
</gene>
<evidence type="ECO:0000256" key="12">
    <source>
        <dbReference type="SAM" id="Coils"/>
    </source>
</evidence>
<dbReference type="GO" id="GO:0043186">
    <property type="term" value="C:P granule"/>
    <property type="evidence" value="ECO:0007669"/>
    <property type="project" value="UniProtKB-ARBA"/>
</dbReference>
<dbReference type="CDD" id="cd18787">
    <property type="entry name" value="SF2_C_DEAD"/>
    <property type="match status" value="1"/>
</dbReference>
<evidence type="ECO:0000259" key="15">
    <source>
        <dbReference type="PROSITE" id="PS51194"/>
    </source>
</evidence>
<name>A0ABD2K490_HETSC</name>
<dbReference type="GO" id="GO:0005730">
    <property type="term" value="C:nucleolus"/>
    <property type="evidence" value="ECO:0007669"/>
    <property type="project" value="UniProtKB-SubCell"/>
</dbReference>
<dbReference type="PROSITE" id="PS00039">
    <property type="entry name" value="DEAD_ATP_HELICASE"/>
    <property type="match status" value="1"/>
</dbReference>
<feature type="domain" description="Helicase ATP-binding" evidence="14">
    <location>
        <begin position="62"/>
        <end position="233"/>
    </location>
</feature>
<feature type="coiled-coil region" evidence="12">
    <location>
        <begin position="438"/>
        <end position="465"/>
    </location>
</feature>
<comment type="similarity">
    <text evidence="2">Belongs to the DEAD box helicase family. DDX54/DBP10 subfamily.</text>
</comment>
<comment type="subcellular location">
    <subcellularLocation>
        <location evidence="1">Nucleus</location>
        <location evidence="1">Nucleolus</location>
    </subcellularLocation>
</comment>
<dbReference type="AlphaFoldDB" id="A0ABD2K490"/>
<protein>
    <recommendedName>
        <fullName evidence="3">RNA helicase</fullName>
        <ecNumber evidence="3">3.6.4.13</ecNumber>
    </recommendedName>
</protein>
<evidence type="ECO:0000259" key="16">
    <source>
        <dbReference type="PROSITE" id="PS51195"/>
    </source>
</evidence>
<dbReference type="Pfam" id="PF00271">
    <property type="entry name" value="Helicase_C"/>
    <property type="match status" value="1"/>
</dbReference>
<evidence type="ECO:0000256" key="9">
    <source>
        <dbReference type="ARBA" id="ARBA00023242"/>
    </source>
</evidence>
<dbReference type="SMART" id="SM00490">
    <property type="entry name" value="HELICc"/>
    <property type="match status" value="1"/>
</dbReference>
<evidence type="ECO:0000256" key="7">
    <source>
        <dbReference type="ARBA" id="ARBA00022840"/>
    </source>
</evidence>